<feature type="region of interest" description="Disordered" evidence="1">
    <location>
        <begin position="382"/>
        <end position="408"/>
    </location>
</feature>
<gene>
    <name evidence="2" type="ORF">NYP16_02450</name>
</gene>
<dbReference type="AlphaFoldDB" id="A0A9X3TWF3"/>
<sequence>MIRLEDDDSTEQNDAREDIIFIPVASNLGRFRPANLSGENTTISLHPVYDNPEDTLKNIATHGVTENDPLIAHAVGSGTYFKRIGAEVLIYSCSYGGVGIISGLFIRFLGVHPLVGMVSGNALSVFSNEFGRVLFTSLINPHGEKFYTSQDSGRFSTLKQYLGHPLSTVLTSTLGGGVTSLFGSTNLGTRQMIVSCTAQAGGMTTYAVQTLFRKCLGGSIVINPPKDWKREAKAYFSTETNPATSRPYVVGNGVNVLTRLTGMLIANFGTWYTGLYDLENFCGPTGGEILRNMNGTYTGDDVRKYCIGGQSTFLFRDWSLACVGLIGFLVIQPMLTKVLNALWDCFFVSEENGESVSIEEVQNVLSDDDEARYEAFLNSLEESNDEDQSVELDEISRSDSSGSSDETD</sequence>
<evidence type="ECO:0000313" key="3">
    <source>
        <dbReference type="Proteomes" id="UP001141619"/>
    </source>
</evidence>
<dbReference type="Proteomes" id="UP001141619">
    <property type="component" value="Unassembled WGS sequence"/>
</dbReference>
<reference evidence="2" key="1">
    <citation type="submission" date="2022-08" db="EMBL/GenBank/DDBJ databases">
        <authorList>
            <person name="Vandamme P."/>
            <person name="Hettiarachchi A."/>
            <person name="Peeters C."/>
            <person name="Cnockaert M."/>
            <person name="Carlier A."/>
        </authorList>
    </citation>
    <scope>NUCLEOTIDE SEQUENCE</scope>
    <source>
        <strain evidence="2">LMG 31809</strain>
    </source>
</reference>
<comment type="caution">
    <text evidence="2">The sequence shown here is derived from an EMBL/GenBank/DDBJ whole genome shotgun (WGS) entry which is preliminary data.</text>
</comment>
<dbReference type="EMBL" id="JANWOI010000001">
    <property type="protein sequence ID" value="MDA5192819.1"/>
    <property type="molecule type" value="Genomic_DNA"/>
</dbReference>
<reference evidence="2" key="2">
    <citation type="journal article" date="2023" name="Syst. Appl. Microbiol.">
        <title>Govania unica gen. nov., sp. nov., a rare biosphere bacterium that represents a novel family in the class Alphaproteobacteria.</title>
        <authorList>
            <person name="Vandamme P."/>
            <person name="Peeters C."/>
            <person name="Hettiarachchi A."/>
            <person name="Cnockaert M."/>
            <person name="Carlier A."/>
        </authorList>
    </citation>
    <scope>NUCLEOTIDE SEQUENCE</scope>
    <source>
        <strain evidence="2">LMG 31809</strain>
    </source>
</reference>
<protein>
    <submittedName>
        <fullName evidence="2">Uncharacterized protein</fullName>
    </submittedName>
</protein>
<feature type="compositionally biased region" description="Low complexity" evidence="1">
    <location>
        <begin position="398"/>
        <end position="408"/>
    </location>
</feature>
<keyword evidence="3" id="KW-1185">Reference proteome</keyword>
<accession>A0A9X3TWF3</accession>
<proteinExistence type="predicted"/>
<feature type="compositionally biased region" description="Acidic residues" evidence="1">
    <location>
        <begin position="382"/>
        <end position="393"/>
    </location>
</feature>
<name>A0A9X3TWF3_9PROT</name>
<evidence type="ECO:0000313" key="2">
    <source>
        <dbReference type="EMBL" id="MDA5192819.1"/>
    </source>
</evidence>
<dbReference type="RefSeq" id="WP_274942521.1">
    <property type="nucleotide sequence ID" value="NZ_JANWOI010000001.1"/>
</dbReference>
<organism evidence="2 3">
    <name type="scientific">Govanella unica</name>
    <dbReference type="NCBI Taxonomy" id="2975056"/>
    <lineage>
        <taxon>Bacteria</taxon>
        <taxon>Pseudomonadati</taxon>
        <taxon>Pseudomonadota</taxon>
        <taxon>Alphaproteobacteria</taxon>
        <taxon>Emcibacterales</taxon>
        <taxon>Govanellaceae</taxon>
        <taxon>Govanella</taxon>
    </lineage>
</organism>
<evidence type="ECO:0000256" key="1">
    <source>
        <dbReference type="SAM" id="MobiDB-lite"/>
    </source>
</evidence>